<evidence type="ECO:0000313" key="2">
    <source>
        <dbReference type="EMBL" id="KDR74561.1"/>
    </source>
</evidence>
<evidence type="ECO:0000313" key="3">
    <source>
        <dbReference type="Proteomes" id="UP000027222"/>
    </source>
</evidence>
<proteinExistence type="predicted"/>
<feature type="region of interest" description="Disordered" evidence="1">
    <location>
        <begin position="1"/>
        <end position="230"/>
    </location>
</feature>
<dbReference type="EMBL" id="KL142383">
    <property type="protein sequence ID" value="KDR74561.1"/>
    <property type="molecule type" value="Genomic_DNA"/>
</dbReference>
<name>A0A067SUK6_GALM3</name>
<feature type="compositionally biased region" description="Basic and acidic residues" evidence="1">
    <location>
        <begin position="426"/>
        <end position="446"/>
    </location>
</feature>
<sequence length="692" mass="75823">MKPKGGRTGGLKFDGVVITRRTPPSVHRKASDGDEDTDDTSSDEKDDDDVDEETERSDGRMDDDDDDEHRDGVYDPIKSGHTDDESDSPGQRRGDDIFMAPPSCPLSALSQLLVHGQTFKTGPPRRNHRKSTPPIESGTSGSDFEELRHQGKVTRAFRDRREDLSETSDSDDAGLADDVVESGPSRHVHSKIDKGKQKVIASDVDNCSGLTNDEDHQSDDSTVDEEGPKGDIKAGRISLAFTAGARKLGEDFAKLVAKYAKANRMTEEKVLQLANFANPLMRAVNFWNKFQQWRARNATDAEVEGYDCQAFREKVEKDLEELASDETATLNPARRLLAAERQIQAVLAGVNRLNKDFLAFGAIVHVGTNAVARQNSGVIAGSEAGEKLIKDHKFHVQSLIDTIADKYRSGLVDARLKAMLTKKKPVENKDTVSEKADSPAEADSKTKPQYRQEFATEVRKQINSAAPELATRKTVPWGNLTERAVTYCFHIVGWPDLIVPAYPHQGLFDPAKQTLQAWKPLVNMLEIGSLRVVPWTKEEKKIPVGSVAYFKIPLLISTEDKVLIMVQDVKQASVNTGKSVSISAPNAKAKSMTAPAALSAPLRLKSAKLTNPVAVPPDRTLLMSSAINHSSPSRNTSSVKNSHIAEYQKQIRHLEAQIAAAGRSASHDGSFTGYEVKGPENVPGKLVQNSIK</sequence>
<feature type="region of interest" description="Disordered" evidence="1">
    <location>
        <begin position="426"/>
        <end position="450"/>
    </location>
</feature>
<gene>
    <name evidence="2" type="ORF">GALMADRAFT_212070</name>
</gene>
<organism evidence="2 3">
    <name type="scientific">Galerina marginata (strain CBS 339.88)</name>
    <dbReference type="NCBI Taxonomy" id="685588"/>
    <lineage>
        <taxon>Eukaryota</taxon>
        <taxon>Fungi</taxon>
        <taxon>Dikarya</taxon>
        <taxon>Basidiomycota</taxon>
        <taxon>Agaricomycotina</taxon>
        <taxon>Agaricomycetes</taxon>
        <taxon>Agaricomycetidae</taxon>
        <taxon>Agaricales</taxon>
        <taxon>Agaricineae</taxon>
        <taxon>Strophariaceae</taxon>
        <taxon>Galerina</taxon>
    </lineage>
</organism>
<dbReference type="Proteomes" id="UP000027222">
    <property type="component" value="Unassembled WGS sequence"/>
</dbReference>
<accession>A0A067SUK6</accession>
<dbReference type="HOGENOM" id="CLU_397963_0_0_1"/>
<reference evidence="3" key="1">
    <citation type="journal article" date="2014" name="Proc. Natl. Acad. Sci. U.S.A.">
        <title>Extensive sampling of basidiomycete genomes demonstrates inadequacy of the white-rot/brown-rot paradigm for wood decay fungi.</title>
        <authorList>
            <person name="Riley R."/>
            <person name="Salamov A.A."/>
            <person name="Brown D.W."/>
            <person name="Nagy L.G."/>
            <person name="Floudas D."/>
            <person name="Held B.W."/>
            <person name="Levasseur A."/>
            <person name="Lombard V."/>
            <person name="Morin E."/>
            <person name="Otillar R."/>
            <person name="Lindquist E.A."/>
            <person name="Sun H."/>
            <person name="LaButti K.M."/>
            <person name="Schmutz J."/>
            <person name="Jabbour D."/>
            <person name="Luo H."/>
            <person name="Baker S.E."/>
            <person name="Pisabarro A.G."/>
            <person name="Walton J.D."/>
            <person name="Blanchette R.A."/>
            <person name="Henrissat B."/>
            <person name="Martin F."/>
            <person name="Cullen D."/>
            <person name="Hibbett D.S."/>
            <person name="Grigoriev I.V."/>
        </authorList>
    </citation>
    <scope>NUCLEOTIDE SEQUENCE [LARGE SCALE GENOMIC DNA]</scope>
    <source>
        <strain evidence="3">CBS 339.88</strain>
    </source>
</reference>
<keyword evidence="3" id="KW-1185">Reference proteome</keyword>
<feature type="compositionally biased region" description="Acidic residues" evidence="1">
    <location>
        <begin position="33"/>
        <end position="68"/>
    </location>
</feature>
<feature type="compositionally biased region" description="Basic and acidic residues" evidence="1">
    <location>
        <begin position="69"/>
        <end position="83"/>
    </location>
</feature>
<dbReference type="OrthoDB" id="2692910at2759"/>
<feature type="compositionally biased region" description="Acidic residues" evidence="1">
    <location>
        <begin position="165"/>
        <end position="180"/>
    </location>
</feature>
<dbReference type="AlphaFoldDB" id="A0A067SUK6"/>
<evidence type="ECO:0000256" key="1">
    <source>
        <dbReference type="SAM" id="MobiDB-lite"/>
    </source>
</evidence>
<protein>
    <submittedName>
        <fullName evidence="2">Uncharacterized protein</fullName>
    </submittedName>
</protein>